<dbReference type="EMBL" id="BOVK01000003">
    <property type="protein sequence ID" value="GIQ67345.1"/>
    <property type="molecule type" value="Genomic_DNA"/>
</dbReference>
<dbReference type="InterPro" id="IPR011852">
    <property type="entry name" value="TRAP_TAXI"/>
</dbReference>
<dbReference type="PROSITE" id="PS51257">
    <property type="entry name" value="PROKAR_LIPOPROTEIN"/>
    <property type="match status" value="1"/>
</dbReference>
<feature type="chain" id="PRO_5039107329" evidence="2">
    <location>
        <begin position="20"/>
        <end position="319"/>
    </location>
</feature>
<comment type="caution">
    <text evidence="3">The sequence shown here is derived from an EMBL/GenBank/DDBJ whole genome shotgun (WGS) entry which is preliminary data.</text>
</comment>
<dbReference type="AlphaFoldDB" id="A0A8J4H0K9"/>
<evidence type="ECO:0000313" key="4">
    <source>
        <dbReference type="Proteomes" id="UP000677918"/>
    </source>
</evidence>
<dbReference type="NCBIfam" id="TIGR02122">
    <property type="entry name" value="TRAP_TAXI"/>
    <property type="match status" value="1"/>
</dbReference>
<evidence type="ECO:0000313" key="3">
    <source>
        <dbReference type="EMBL" id="GIQ67345.1"/>
    </source>
</evidence>
<evidence type="ECO:0000256" key="2">
    <source>
        <dbReference type="SAM" id="SignalP"/>
    </source>
</evidence>
<dbReference type="Proteomes" id="UP000677918">
    <property type="component" value="Unassembled WGS sequence"/>
</dbReference>
<organism evidence="3 4">
    <name type="scientific">Xylanibacillus composti</name>
    <dbReference type="NCBI Taxonomy" id="1572762"/>
    <lineage>
        <taxon>Bacteria</taxon>
        <taxon>Bacillati</taxon>
        <taxon>Bacillota</taxon>
        <taxon>Bacilli</taxon>
        <taxon>Bacillales</taxon>
        <taxon>Paenibacillaceae</taxon>
        <taxon>Xylanibacillus</taxon>
    </lineage>
</organism>
<reference evidence="3" key="1">
    <citation type="submission" date="2021-04" db="EMBL/GenBank/DDBJ databases">
        <title>Draft genome sequence of Xylanibacillus composti strain K13.</title>
        <authorList>
            <person name="Uke A."/>
            <person name="Chhe C."/>
            <person name="Baramee S."/>
            <person name="Kosugi A."/>
        </authorList>
    </citation>
    <scope>NUCLEOTIDE SEQUENCE</scope>
    <source>
        <strain evidence="3">K13</strain>
    </source>
</reference>
<name>A0A8J4H0K9_9BACL</name>
<dbReference type="PANTHER" id="PTHR42941:SF1">
    <property type="entry name" value="SLL1037 PROTEIN"/>
    <property type="match status" value="1"/>
</dbReference>
<feature type="signal peptide" evidence="2">
    <location>
        <begin position="1"/>
        <end position="19"/>
    </location>
</feature>
<feature type="compositionally biased region" description="Polar residues" evidence="1">
    <location>
        <begin position="282"/>
        <end position="300"/>
    </location>
</feature>
<dbReference type="CDD" id="cd13520">
    <property type="entry name" value="PBP2_TAXI_TRAP"/>
    <property type="match status" value="1"/>
</dbReference>
<dbReference type="RefSeq" id="WP_315910903.1">
    <property type="nucleotide sequence ID" value="NZ_QQSZ01000001.1"/>
</dbReference>
<protein>
    <submittedName>
        <fullName evidence="3">C4-dicarboxylate ABC transporter substrate-binding protein</fullName>
    </submittedName>
</protein>
<dbReference type="Gene3D" id="3.40.190.10">
    <property type="entry name" value="Periplasmic binding protein-like II"/>
    <property type="match status" value="2"/>
</dbReference>
<keyword evidence="2" id="KW-0732">Signal</keyword>
<sequence length="319" mass="33579">MKRRIVSGFILVLSVAVLAACGSGAGTTDLLMGTGSQGGTYFPLGAEMANVWNNQIEHINVTSTESGASVENLAKISRGEFDLGMSVNLPAIDAYEGKGEFEGNPVENFAFIGHIYPEVMQIVSRESTGVETIADLAGKRVAIGPPGSGTQAAAKLILEAYGLQDGDYVAYQEGFGDAKAKLQDGTIDASFGLLGLPDAGIDELQAATRDVKFLEVTGDALAHIEANSGYSGFAISAGSYEWLEADAHTISAFAILVANTDTVDEDLAYELARVMIEHNGDNTHPQSSHTTQENALNGSNGLPIHPGAQKYYQEIGLMD</sequence>
<dbReference type="PANTHER" id="PTHR42941">
    <property type="entry name" value="SLL1037 PROTEIN"/>
    <property type="match status" value="1"/>
</dbReference>
<gene>
    <name evidence="3" type="ORF">XYCOK13_01690</name>
</gene>
<proteinExistence type="predicted"/>
<dbReference type="SUPFAM" id="SSF53850">
    <property type="entry name" value="Periplasmic binding protein-like II"/>
    <property type="match status" value="1"/>
</dbReference>
<feature type="region of interest" description="Disordered" evidence="1">
    <location>
        <begin position="279"/>
        <end position="305"/>
    </location>
</feature>
<evidence type="ECO:0000256" key="1">
    <source>
        <dbReference type="SAM" id="MobiDB-lite"/>
    </source>
</evidence>
<accession>A0A8J4H0K9</accession>
<dbReference type="Pfam" id="PF16868">
    <property type="entry name" value="NMT1_3"/>
    <property type="match status" value="1"/>
</dbReference>
<keyword evidence="4" id="KW-1185">Reference proteome</keyword>